<organism evidence="10 11">
    <name type="scientific">Acer yangbiense</name>
    <dbReference type="NCBI Taxonomy" id="1000413"/>
    <lineage>
        <taxon>Eukaryota</taxon>
        <taxon>Viridiplantae</taxon>
        <taxon>Streptophyta</taxon>
        <taxon>Embryophyta</taxon>
        <taxon>Tracheophyta</taxon>
        <taxon>Spermatophyta</taxon>
        <taxon>Magnoliopsida</taxon>
        <taxon>eudicotyledons</taxon>
        <taxon>Gunneridae</taxon>
        <taxon>Pentapetalae</taxon>
        <taxon>rosids</taxon>
        <taxon>malvids</taxon>
        <taxon>Sapindales</taxon>
        <taxon>Sapindaceae</taxon>
        <taxon>Hippocastanoideae</taxon>
        <taxon>Acereae</taxon>
        <taxon>Acer</taxon>
    </lineage>
</organism>
<reference evidence="11" key="1">
    <citation type="journal article" date="2019" name="Gigascience">
        <title>De novo genome assembly of the endangered Acer yangbiense, a plant species with extremely small populations endemic to Yunnan Province, China.</title>
        <authorList>
            <person name="Yang J."/>
            <person name="Wariss H.M."/>
            <person name="Tao L."/>
            <person name="Zhang R."/>
            <person name="Yun Q."/>
            <person name="Hollingsworth P."/>
            <person name="Dao Z."/>
            <person name="Luo G."/>
            <person name="Guo H."/>
            <person name="Ma Y."/>
            <person name="Sun W."/>
        </authorList>
    </citation>
    <scope>NUCLEOTIDE SEQUENCE [LARGE SCALE GENOMIC DNA]</scope>
    <source>
        <strain evidence="11">cv. Malutang</strain>
    </source>
</reference>
<feature type="region of interest" description="Disordered" evidence="7">
    <location>
        <begin position="52"/>
        <end position="101"/>
    </location>
</feature>
<evidence type="ECO:0000313" key="11">
    <source>
        <dbReference type="Proteomes" id="UP000323000"/>
    </source>
</evidence>
<sequence>MATVESLPFIDMTTLTQSELRSLSLCSTMAFDLDRFDDVVIPIIDPSLFNESAGSRQQTFSRPTTTTTHHHHHHHHHSRHRIAGLLPSTKPSVSSSLPSHLDTDNLENRTILNFLKQSLSQSPQFRDIQCLFTVNSGENDLLLKKRKRGRKPKTKVKSLEENLEIVNNNGVVVDIVGLGNFEDPYGEELRRRTEGLGGNEENLLGFLRDLGGQWCSRRKRRKIVDADLLGNALPVGWKLLLGLKRREGRASVYCRRYISPGGQHFLSCKEVSAYLQSYFGLHDAHQTIHHRGDNIQQDYKMASESHAGATQKEDEQRQCNKQEKQVSLLGIENLAEVQIHDLFECHKCDMTFDEKDTYLQHLLSFHQRTTRRYRLGSSVGDGVIIKDGKFECQFCHKVFHERRRYNGHVGIHVRNYVRGIEESPGRLTLHKRTESPTRDEFPTGTSKMDALIEIAQNSILETSSAGPDGKPKDVSAADKLHMVTYSEMNSDEMNSDSSPSESEMNDGMVDVNLEQEPYLQHNEHIITGEKMEKMDDAGNQMDVKIDSCGDTATALDERNCCPSETFRSKDALAPIAGDISKPSVEGEKNSQCHLFTPSSNQKINLVESNANLGCSNKLEHSEYDGPDEVNNNKNIDLEIGFGSGDAGPANDKTTETVQQTLKENIVQHEVSESSLSMLQATYSFPMFNATLIKGEDEPGRIDQRLENVTGFEELKLDEIEHLKFNFGTGQESLSLQEVPMELANDAGIQGSFSSSVQFESEEVLLNMTHKHQLCTVCVWCGLEFNHEGVDSEVQSDSVGYMCPTCKTKISGQLGDLGSVNAGGKIKCTSVVAKCFYDNMGCWLLKNACKMLALMDCRRTIAICNGYRSLLEHKMKVL</sequence>
<dbReference type="Gene3D" id="3.30.890.10">
    <property type="entry name" value="Methyl-cpg-binding Protein 2, Chain A"/>
    <property type="match status" value="1"/>
</dbReference>
<keyword evidence="4" id="KW-0804">Transcription</keyword>
<name>A0A5C7HAK4_9ROSI</name>
<comment type="caution">
    <text evidence="10">The sequence shown here is derived from an EMBL/GenBank/DDBJ whole genome shotgun (WGS) entry which is preliminary data.</text>
</comment>
<feature type="domain" description="C2H2-type" evidence="8">
    <location>
        <begin position="390"/>
        <end position="417"/>
    </location>
</feature>
<evidence type="ECO:0000256" key="1">
    <source>
        <dbReference type="ARBA" id="ARBA00004123"/>
    </source>
</evidence>
<evidence type="ECO:0000256" key="7">
    <source>
        <dbReference type="SAM" id="MobiDB-lite"/>
    </source>
</evidence>
<keyword evidence="2" id="KW-0805">Transcription regulation</keyword>
<dbReference type="PROSITE" id="PS50982">
    <property type="entry name" value="MBD"/>
    <property type="match status" value="1"/>
</dbReference>
<proteinExistence type="predicted"/>
<dbReference type="SUPFAM" id="SSF54171">
    <property type="entry name" value="DNA-binding domain"/>
    <property type="match status" value="1"/>
</dbReference>
<feature type="compositionally biased region" description="Basic residues" evidence="7">
    <location>
        <begin position="68"/>
        <end position="82"/>
    </location>
</feature>
<feature type="compositionally biased region" description="Low complexity" evidence="7">
    <location>
        <begin position="85"/>
        <end position="99"/>
    </location>
</feature>
<evidence type="ECO:0008006" key="12">
    <source>
        <dbReference type="Google" id="ProtNLM"/>
    </source>
</evidence>
<dbReference type="GO" id="GO:0008270">
    <property type="term" value="F:zinc ion binding"/>
    <property type="evidence" value="ECO:0007669"/>
    <property type="project" value="UniProtKB-KW"/>
</dbReference>
<dbReference type="PANTHER" id="PTHR37701:SF19">
    <property type="entry name" value="METHYL-CPG-BINDING DOMAIN PROTEIN"/>
    <property type="match status" value="1"/>
</dbReference>
<keyword evidence="3" id="KW-0238">DNA-binding</keyword>
<feature type="domain" description="C2H2-type" evidence="8">
    <location>
        <begin position="343"/>
        <end position="371"/>
    </location>
</feature>
<dbReference type="PROSITE" id="PS50157">
    <property type="entry name" value="ZINC_FINGER_C2H2_2"/>
    <property type="match status" value="2"/>
</dbReference>
<feature type="compositionally biased region" description="Polar residues" evidence="7">
    <location>
        <begin position="52"/>
        <end position="63"/>
    </location>
</feature>
<dbReference type="InterPro" id="IPR016177">
    <property type="entry name" value="DNA-bd_dom_sf"/>
</dbReference>
<keyword evidence="5" id="KW-0539">Nucleus</keyword>
<dbReference type="GO" id="GO:0003677">
    <property type="term" value="F:DNA binding"/>
    <property type="evidence" value="ECO:0007669"/>
    <property type="project" value="UniProtKB-KW"/>
</dbReference>
<dbReference type="Gene3D" id="3.30.160.60">
    <property type="entry name" value="Classic Zinc Finger"/>
    <property type="match status" value="1"/>
</dbReference>
<evidence type="ECO:0000259" key="8">
    <source>
        <dbReference type="PROSITE" id="PS50157"/>
    </source>
</evidence>
<dbReference type="AlphaFoldDB" id="A0A5C7HAK4"/>
<dbReference type="SMART" id="SM00355">
    <property type="entry name" value="ZnF_C2H2"/>
    <property type="match status" value="2"/>
</dbReference>
<comment type="subcellular location">
    <subcellularLocation>
        <location evidence="1">Nucleus</location>
    </subcellularLocation>
</comment>
<dbReference type="GO" id="GO:0005634">
    <property type="term" value="C:nucleus"/>
    <property type="evidence" value="ECO:0007669"/>
    <property type="project" value="UniProtKB-SubCell"/>
</dbReference>
<evidence type="ECO:0000313" key="10">
    <source>
        <dbReference type="EMBL" id="TXG53948.1"/>
    </source>
</evidence>
<evidence type="ECO:0000259" key="9">
    <source>
        <dbReference type="PROSITE" id="PS50982"/>
    </source>
</evidence>
<evidence type="ECO:0000256" key="2">
    <source>
        <dbReference type="ARBA" id="ARBA00023015"/>
    </source>
</evidence>
<keyword evidence="11" id="KW-1185">Reference proteome</keyword>
<dbReference type="OrthoDB" id="1893318at2759"/>
<evidence type="ECO:0000256" key="4">
    <source>
        <dbReference type="ARBA" id="ARBA00023163"/>
    </source>
</evidence>
<dbReference type="EMBL" id="VAHF01000009">
    <property type="protein sequence ID" value="TXG53948.1"/>
    <property type="molecule type" value="Genomic_DNA"/>
</dbReference>
<evidence type="ECO:0000256" key="6">
    <source>
        <dbReference type="PROSITE-ProRule" id="PRU00042"/>
    </source>
</evidence>
<keyword evidence="6" id="KW-0862">Zinc</keyword>
<dbReference type="PANTHER" id="PTHR37701">
    <property type="entry name" value="METHYL-CPG-BINDING DOMAIN-CONTAINING PROTEIN 8"/>
    <property type="match status" value="1"/>
</dbReference>
<dbReference type="InterPro" id="IPR013087">
    <property type="entry name" value="Znf_C2H2_type"/>
</dbReference>
<dbReference type="InterPro" id="IPR001739">
    <property type="entry name" value="Methyl_CpG_DNA-bd"/>
</dbReference>
<evidence type="ECO:0000256" key="3">
    <source>
        <dbReference type="ARBA" id="ARBA00023125"/>
    </source>
</evidence>
<evidence type="ECO:0000256" key="5">
    <source>
        <dbReference type="ARBA" id="ARBA00023242"/>
    </source>
</evidence>
<keyword evidence="6" id="KW-0479">Metal-binding</keyword>
<accession>A0A5C7HAK4</accession>
<keyword evidence="6" id="KW-0863">Zinc-finger</keyword>
<dbReference type="Proteomes" id="UP000323000">
    <property type="component" value="Chromosome 9"/>
</dbReference>
<feature type="domain" description="MBD" evidence="9">
    <location>
        <begin position="223"/>
        <end position="295"/>
    </location>
</feature>
<dbReference type="InterPro" id="IPR037472">
    <property type="entry name" value="MBD8"/>
</dbReference>
<dbReference type="PROSITE" id="PS00028">
    <property type="entry name" value="ZINC_FINGER_C2H2_1"/>
    <property type="match status" value="2"/>
</dbReference>
<protein>
    <recommendedName>
        <fullName evidence="12">C2H2-type domain-containing protein</fullName>
    </recommendedName>
</protein>
<gene>
    <name evidence="10" type="ORF">EZV62_019204</name>
</gene>